<organism evidence="1 2">
    <name type="scientific">Gigaspora margarita</name>
    <dbReference type="NCBI Taxonomy" id="4874"/>
    <lineage>
        <taxon>Eukaryota</taxon>
        <taxon>Fungi</taxon>
        <taxon>Fungi incertae sedis</taxon>
        <taxon>Mucoromycota</taxon>
        <taxon>Glomeromycotina</taxon>
        <taxon>Glomeromycetes</taxon>
        <taxon>Diversisporales</taxon>
        <taxon>Gigasporaceae</taxon>
        <taxon>Gigaspora</taxon>
    </lineage>
</organism>
<name>A0ABN7V1M7_GIGMA</name>
<accession>A0ABN7V1M7</accession>
<feature type="non-terminal residue" evidence="1">
    <location>
        <position position="152"/>
    </location>
</feature>
<gene>
    <name evidence="1" type="ORF">GMARGA_LOCUS13188</name>
</gene>
<dbReference type="EMBL" id="CAJVQB010008282">
    <property type="protein sequence ID" value="CAG8716690.1"/>
    <property type="molecule type" value="Genomic_DNA"/>
</dbReference>
<evidence type="ECO:0000313" key="2">
    <source>
        <dbReference type="Proteomes" id="UP000789901"/>
    </source>
</evidence>
<protein>
    <submittedName>
        <fullName evidence="1">4617_t:CDS:1</fullName>
    </submittedName>
</protein>
<sequence>MYSDIDEKASDYFAVLLTASKNEKIWKPLSRPSIYVGGSKRTQRCKKAELKKAAQYTRSITTYFAPTLTCELSIELHVLTEVESMEIEPVDVESVESVESVEIESVELVEVESVEVEPAEVELMKVNERTKMKLAIEELDGMLKKDDDKIDK</sequence>
<reference evidence="1 2" key="1">
    <citation type="submission" date="2021-06" db="EMBL/GenBank/DDBJ databases">
        <authorList>
            <person name="Kallberg Y."/>
            <person name="Tangrot J."/>
            <person name="Rosling A."/>
        </authorList>
    </citation>
    <scope>NUCLEOTIDE SEQUENCE [LARGE SCALE GENOMIC DNA]</scope>
    <source>
        <strain evidence="1 2">120-4 pot B 10/14</strain>
    </source>
</reference>
<dbReference type="Proteomes" id="UP000789901">
    <property type="component" value="Unassembled WGS sequence"/>
</dbReference>
<proteinExistence type="predicted"/>
<keyword evidence="2" id="KW-1185">Reference proteome</keyword>
<evidence type="ECO:0000313" key="1">
    <source>
        <dbReference type="EMBL" id="CAG8716690.1"/>
    </source>
</evidence>
<comment type="caution">
    <text evidence="1">The sequence shown here is derived from an EMBL/GenBank/DDBJ whole genome shotgun (WGS) entry which is preliminary data.</text>
</comment>